<proteinExistence type="predicted"/>
<gene>
    <name evidence="1" type="ORF">EV182_007151</name>
</gene>
<accession>A0ACC1HKX6</accession>
<sequence length="186" mass="21526">MHILRIIDYVVLDPKAPDAQPVGDVEAGYRYQEPPSPNRRRWVKLRRFFVFGLFTYALVSIFVRYVSPNFKCLSNAINHTQEKYNHWHDMWHKGKGHHFELPHHPHHNRPHHHGIPHPAEEMTLFNANKFMLDIGQCDATIPIDDLPTYHFDAKATPDVHIVMDGAILSNIAIVSSDSSEAEFKPH</sequence>
<evidence type="ECO:0000313" key="2">
    <source>
        <dbReference type="Proteomes" id="UP001145114"/>
    </source>
</evidence>
<keyword evidence="2" id="KW-1185">Reference proteome</keyword>
<reference evidence="1" key="1">
    <citation type="submission" date="2022-06" db="EMBL/GenBank/DDBJ databases">
        <title>Phylogenomic reconstructions and comparative analyses of Kickxellomycotina fungi.</title>
        <authorList>
            <person name="Reynolds N.K."/>
            <person name="Stajich J.E."/>
            <person name="Barry K."/>
            <person name="Grigoriev I.V."/>
            <person name="Crous P."/>
            <person name="Smith M.E."/>
        </authorList>
    </citation>
    <scope>NUCLEOTIDE SEQUENCE</scope>
    <source>
        <strain evidence="1">RSA 2271</strain>
    </source>
</reference>
<comment type="caution">
    <text evidence="1">The sequence shown here is derived from an EMBL/GenBank/DDBJ whole genome shotgun (WGS) entry which is preliminary data.</text>
</comment>
<protein>
    <submittedName>
        <fullName evidence="1">Uncharacterized protein</fullName>
    </submittedName>
</protein>
<feature type="non-terminal residue" evidence="1">
    <location>
        <position position="186"/>
    </location>
</feature>
<dbReference type="Proteomes" id="UP001145114">
    <property type="component" value="Unassembled WGS sequence"/>
</dbReference>
<dbReference type="EMBL" id="JAMZIH010003216">
    <property type="protein sequence ID" value="KAJ1676971.1"/>
    <property type="molecule type" value="Genomic_DNA"/>
</dbReference>
<name>A0ACC1HKX6_9FUNG</name>
<evidence type="ECO:0000313" key="1">
    <source>
        <dbReference type="EMBL" id="KAJ1676971.1"/>
    </source>
</evidence>
<organism evidence="1 2">
    <name type="scientific">Spiromyces aspiralis</name>
    <dbReference type="NCBI Taxonomy" id="68401"/>
    <lineage>
        <taxon>Eukaryota</taxon>
        <taxon>Fungi</taxon>
        <taxon>Fungi incertae sedis</taxon>
        <taxon>Zoopagomycota</taxon>
        <taxon>Kickxellomycotina</taxon>
        <taxon>Kickxellomycetes</taxon>
        <taxon>Kickxellales</taxon>
        <taxon>Kickxellaceae</taxon>
        <taxon>Spiromyces</taxon>
    </lineage>
</organism>